<feature type="chain" id="PRO_5020525024" description="SH3 domain-containing protein" evidence="1">
    <location>
        <begin position="37"/>
        <end position="108"/>
    </location>
</feature>
<dbReference type="Proteomes" id="UP000295151">
    <property type="component" value="Unassembled WGS sequence"/>
</dbReference>
<dbReference type="RefSeq" id="WP_133982187.1">
    <property type="nucleotide sequence ID" value="NZ_SOCE01000002.1"/>
</dbReference>
<evidence type="ECO:0000313" key="3">
    <source>
        <dbReference type="Proteomes" id="UP000295151"/>
    </source>
</evidence>
<proteinExistence type="predicted"/>
<dbReference type="AlphaFoldDB" id="A0A4R7SWB2"/>
<feature type="signal peptide" evidence="1">
    <location>
        <begin position="1"/>
        <end position="36"/>
    </location>
</feature>
<protein>
    <recommendedName>
        <fullName evidence="4">SH3 domain-containing protein</fullName>
    </recommendedName>
</protein>
<dbReference type="EMBL" id="SOCE01000002">
    <property type="protein sequence ID" value="TDU83139.1"/>
    <property type="molecule type" value="Genomic_DNA"/>
</dbReference>
<comment type="caution">
    <text evidence="2">The sequence shown here is derived from an EMBL/GenBank/DDBJ whole genome shotgun (WGS) entry which is preliminary data.</text>
</comment>
<dbReference type="OrthoDB" id="9841177at2"/>
<evidence type="ECO:0008006" key="4">
    <source>
        <dbReference type="Google" id="ProtNLM"/>
    </source>
</evidence>
<sequence>MSLLSAIRQHSSSAKVILGAGALVSAAVLSTLSASAAQVASGTYSPTETCTVAYNHSRFWSENHLVIHFVDAGQKFNVIRRQGDEYLGILWGRTDRSWMKASDVWCSV</sequence>
<reference evidence="2 3" key="1">
    <citation type="submission" date="2019-03" db="EMBL/GenBank/DDBJ databases">
        <title>Genomic Encyclopedia of Type Strains, Phase III (KMG-III): the genomes of soil and plant-associated and newly described type strains.</title>
        <authorList>
            <person name="Whitman W."/>
        </authorList>
    </citation>
    <scope>NUCLEOTIDE SEQUENCE [LARGE SCALE GENOMIC DNA]</scope>
    <source>
        <strain evidence="2 3">VKM Ac-2575</strain>
    </source>
</reference>
<accession>A0A4R7SWB2</accession>
<evidence type="ECO:0000256" key="1">
    <source>
        <dbReference type="SAM" id="SignalP"/>
    </source>
</evidence>
<keyword evidence="1" id="KW-0732">Signal</keyword>
<organism evidence="2 3">
    <name type="scientific">Kribbella voronezhensis</name>
    <dbReference type="NCBI Taxonomy" id="2512212"/>
    <lineage>
        <taxon>Bacteria</taxon>
        <taxon>Bacillati</taxon>
        <taxon>Actinomycetota</taxon>
        <taxon>Actinomycetes</taxon>
        <taxon>Propionibacteriales</taxon>
        <taxon>Kribbellaceae</taxon>
        <taxon>Kribbella</taxon>
    </lineage>
</organism>
<keyword evidence="3" id="KW-1185">Reference proteome</keyword>
<gene>
    <name evidence="2" type="ORF">EV138_5598</name>
</gene>
<name>A0A4R7SWB2_9ACTN</name>
<evidence type="ECO:0000313" key="2">
    <source>
        <dbReference type="EMBL" id="TDU83139.1"/>
    </source>
</evidence>